<comment type="caution">
    <text evidence="2">The sequence shown here is derived from an EMBL/GenBank/DDBJ whole genome shotgun (WGS) entry which is preliminary data.</text>
</comment>
<dbReference type="AlphaFoldDB" id="A0A941J5X9"/>
<dbReference type="EMBL" id="JAGTPW010000002">
    <property type="protein sequence ID" value="MBR8643950.1"/>
    <property type="molecule type" value="Genomic_DNA"/>
</dbReference>
<accession>A0A941J5X9</accession>
<feature type="region of interest" description="Disordered" evidence="1">
    <location>
        <begin position="1"/>
        <end position="21"/>
    </location>
</feature>
<feature type="region of interest" description="Disordered" evidence="1">
    <location>
        <begin position="33"/>
        <end position="63"/>
    </location>
</feature>
<gene>
    <name evidence="2" type="ORF">KEH51_01995</name>
</gene>
<dbReference type="Proteomes" id="UP000680045">
    <property type="component" value="Unassembled WGS sequence"/>
</dbReference>
<reference evidence="2" key="1">
    <citation type="submission" date="2021-04" db="EMBL/GenBank/DDBJ databases">
        <title>Whole genome sequencing of Enterococci isolates from hospitalized patients.</title>
        <authorList>
            <person name="Ogoti B.M."/>
            <person name="Onyambu F.G."/>
        </authorList>
    </citation>
    <scope>NUCLEOTIDE SEQUENCE</scope>
    <source>
        <strain evidence="2">242</strain>
    </source>
</reference>
<organism evidence="2 3">
    <name type="scientific">Peribacillus frigoritolerans</name>
    <dbReference type="NCBI Taxonomy" id="450367"/>
    <lineage>
        <taxon>Bacteria</taxon>
        <taxon>Bacillati</taxon>
        <taxon>Bacillota</taxon>
        <taxon>Bacilli</taxon>
        <taxon>Bacillales</taxon>
        <taxon>Bacillaceae</taxon>
        <taxon>Peribacillus</taxon>
    </lineage>
</organism>
<evidence type="ECO:0000256" key="1">
    <source>
        <dbReference type="SAM" id="MobiDB-lite"/>
    </source>
</evidence>
<name>A0A941J5X9_9BACI</name>
<proteinExistence type="predicted"/>
<evidence type="ECO:0000313" key="2">
    <source>
        <dbReference type="EMBL" id="MBR8643950.1"/>
    </source>
</evidence>
<feature type="compositionally biased region" description="Polar residues" evidence="1">
    <location>
        <begin position="1"/>
        <end position="10"/>
    </location>
</feature>
<evidence type="ECO:0000313" key="3">
    <source>
        <dbReference type="Proteomes" id="UP000680045"/>
    </source>
</evidence>
<dbReference type="Gene3D" id="2.30.30.40">
    <property type="entry name" value="SH3 Domains"/>
    <property type="match status" value="1"/>
</dbReference>
<protein>
    <submittedName>
        <fullName evidence="2">SH3 domain-containing protein</fullName>
    </submittedName>
</protein>
<sequence>MNVSTGSLNMRKSRSDSASIVAKLTRGTQVTVYSESKAGRKSKPMERMDMSARSIYRQRSLER</sequence>